<evidence type="ECO:0000256" key="1">
    <source>
        <dbReference type="ARBA" id="ARBA00009995"/>
    </source>
</evidence>
<dbReference type="InterPro" id="IPR002213">
    <property type="entry name" value="UDP_glucos_trans"/>
</dbReference>
<feature type="compositionally biased region" description="Basic and acidic residues" evidence="4">
    <location>
        <begin position="148"/>
        <end position="157"/>
    </location>
</feature>
<evidence type="ECO:0008006" key="7">
    <source>
        <dbReference type="Google" id="ProtNLM"/>
    </source>
</evidence>
<dbReference type="PROSITE" id="PS00375">
    <property type="entry name" value="UDPGT"/>
    <property type="match status" value="1"/>
</dbReference>
<keyword evidence="6" id="KW-1185">Reference proteome</keyword>
<evidence type="ECO:0000256" key="2">
    <source>
        <dbReference type="ARBA" id="ARBA00022679"/>
    </source>
</evidence>
<dbReference type="Gene3D" id="3.40.50.2000">
    <property type="entry name" value="Glycogen Phosphorylase B"/>
    <property type="match status" value="2"/>
</dbReference>
<dbReference type="AlphaFoldDB" id="A0A811R127"/>
<dbReference type="SUPFAM" id="SSF53756">
    <property type="entry name" value="UDP-Glycosyltransferase/glycogen phosphorylase"/>
    <property type="match status" value="1"/>
</dbReference>
<protein>
    <recommendedName>
        <fullName evidence="7">UDP-glycosyltransferases domain-containing protein</fullName>
    </recommendedName>
</protein>
<keyword evidence="3" id="KW-0328">Glycosyltransferase</keyword>
<dbReference type="Proteomes" id="UP000604825">
    <property type="component" value="Unassembled WGS sequence"/>
</dbReference>
<dbReference type="Pfam" id="PF00201">
    <property type="entry name" value="UDPGT"/>
    <property type="match status" value="1"/>
</dbReference>
<proteinExistence type="inferred from homology"/>
<dbReference type="InterPro" id="IPR035595">
    <property type="entry name" value="UDP_glycos_trans_CS"/>
</dbReference>
<dbReference type="PANTHER" id="PTHR11926:SF1359">
    <property type="entry name" value="GLYCOSYLTRANSFERASE"/>
    <property type="match status" value="1"/>
</dbReference>
<organism evidence="5 6">
    <name type="scientific">Miscanthus lutarioriparius</name>
    <dbReference type="NCBI Taxonomy" id="422564"/>
    <lineage>
        <taxon>Eukaryota</taxon>
        <taxon>Viridiplantae</taxon>
        <taxon>Streptophyta</taxon>
        <taxon>Embryophyta</taxon>
        <taxon>Tracheophyta</taxon>
        <taxon>Spermatophyta</taxon>
        <taxon>Magnoliopsida</taxon>
        <taxon>Liliopsida</taxon>
        <taxon>Poales</taxon>
        <taxon>Poaceae</taxon>
        <taxon>PACMAD clade</taxon>
        <taxon>Panicoideae</taxon>
        <taxon>Andropogonodae</taxon>
        <taxon>Andropogoneae</taxon>
        <taxon>Saccharinae</taxon>
        <taxon>Miscanthus</taxon>
    </lineage>
</organism>
<reference evidence="5" key="1">
    <citation type="submission" date="2020-10" db="EMBL/GenBank/DDBJ databases">
        <authorList>
            <person name="Han B."/>
            <person name="Lu T."/>
            <person name="Zhao Q."/>
            <person name="Huang X."/>
            <person name="Zhao Y."/>
        </authorList>
    </citation>
    <scope>NUCLEOTIDE SEQUENCE</scope>
</reference>
<comment type="similarity">
    <text evidence="1 3">Belongs to the UDP-glycosyltransferase family.</text>
</comment>
<comment type="caution">
    <text evidence="5">The sequence shown here is derived from an EMBL/GenBank/DDBJ whole genome shotgun (WGS) entry which is preliminary data.</text>
</comment>
<gene>
    <name evidence="5" type="ORF">NCGR_LOCUS46822</name>
</gene>
<keyword evidence="2 3" id="KW-0808">Transferase</keyword>
<evidence type="ECO:0000313" key="6">
    <source>
        <dbReference type="Proteomes" id="UP000604825"/>
    </source>
</evidence>
<name>A0A811R127_9POAL</name>
<dbReference type="OrthoDB" id="5835829at2759"/>
<sequence>MSKHMRLKDFPSFIRSTDPDEFMVHYAIRVTGQIAGADAVVLNTFDELEQDALDAMRAVIPPPASINNIGPLALLAEQIVPRGGQLDSLGSNLWKEDVSCFRWLDGRKPRSVVFVNYGSVTVMTNAELVEFAWGLANSVGPGQQRPRLPVDHPAGPRERRRRRAASGVPGGDQRRGLLASWCPQDAVLRHEAVGVFLTHSGWNSTLESLCAGVPMLGWPFFAEQQTNCRYKCTEWGVRVEIGHDVRREAVEEKIREAMGGEKGKEMRRRAVEWRETAVPGEAGDGRTPLGWQWQELLILFAITTAPCACIPMPRRHDRTICFGIKLNYNMHRLRF</sequence>
<dbReference type="GO" id="GO:0080043">
    <property type="term" value="F:quercetin 3-O-glucosyltransferase activity"/>
    <property type="evidence" value="ECO:0007669"/>
    <property type="project" value="TreeGrafter"/>
</dbReference>
<evidence type="ECO:0000256" key="4">
    <source>
        <dbReference type="SAM" id="MobiDB-lite"/>
    </source>
</evidence>
<feature type="region of interest" description="Disordered" evidence="4">
    <location>
        <begin position="142"/>
        <end position="172"/>
    </location>
</feature>
<dbReference type="CDD" id="cd03784">
    <property type="entry name" value="GT1_Gtf-like"/>
    <property type="match status" value="1"/>
</dbReference>
<dbReference type="PANTHER" id="PTHR11926">
    <property type="entry name" value="GLUCOSYL/GLUCURONOSYL TRANSFERASES"/>
    <property type="match status" value="1"/>
</dbReference>
<evidence type="ECO:0000313" key="5">
    <source>
        <dbReference type="EMBL" id="CAD6263517.1"/>
    </source>
</evidence>
<accession>A0A811R127</accession>
<dbReference type="GO" id="GO:0080044">
    <property type="term" value="F:quercetin 7-O-glucosyltransferase activity"/>
    <property type="evidence" value="ECO:0007669"/>
    <property type="project" value="TreeGrafter"/>
</dbReference>
<evidence type="ECO:0000256" key="3">
    <source>
        <dbReference type="RuleBase" id="RU003718"/>
    </source>
</evidence>
<dbReference type="EMBL" id="CAJGYO010000012">
    <property type="protein sequence ID" value="CAD6263517.1"/>
    <property type="molecule type" value="Genomic_DNA"/>
</dbReference>